<dbReference type="Proteomes" id="UP000829542">
    <property type="component" value="Chromosome"/>
</dbReference>
<dbReference type="RefSeq" id="WP_242150266.1">
    <property type="nucleotide sequence ID" value="NZ_CP093379.1"/>
</dbReference>
<proteinExistence type="predicted"/>
<dbReference type="Gene3D" id="3.40.1410.10">
    <property type="entry name" value="Chorismate lyase-like"/>
    <property type="match status" value="1"/>
</dbReference>
<dbReference type="CDD" id="cd07377">
    <property type="entry name" value="WHTH_GntR"/>
    <property type="match status" value="1"/>
</dbReference>
<accession>A0ABY3X718</accession>
<dbReference type="InterPro" id="IPR028978">
    <property type="entry name" value="Chorismate_lyase_/UTRA_dom_sf"/>
</dbReference>
<dbReference type="PRINTS" id="PR00035">
    <property type="entry name" value="HTHGNTR"/>
</dbReference>
<keyword evidence="1" id="KW-0805">Transcription regulation</keyword>
<evidence type="ECO:0000313" key="5">
    <source>
        <dbReference type="EMBL" id="UNM96526.1"/>
    </source>
</evidence>
<evidence type="ECO:0000256" key="1">
    <source>
        <dbReference type="ARBA" id="ARBA00023015"/>
    </source>
</evidence>
<dbReference type="Pfam" id="PF07702">
    <property type="entry name" value="UTRA"/>
    <property type="match status" value="1"/>
</dbReference>
<evidence type="ECO:0000256" key="2">
    <source>
        <dbReference type="ARBA" id="ARBA00023125"/>
    </source>
</evidence>
<protein>
    <submittedName>
        <fullName evidence="5">UTRA domain-containing protein</fullName>
    </submittedName>
</protein>
<dbReference type="Gene3D" id="1.10.10.10">
    <property type="entry name" value="Winged helix-like DNA-binding domain superfamily/Winged helix DNA-binding domain"/>
    <property type="match status" value="1"/>
</dbReference>
<sequence length="235" mass="26209">MAIPKFKSIKNYLLNSIASGEFPPGAQIPTELELAKKFGVSRMTVNRAVNDLTTQNVLTRTPGKGTFVTGQKSATSPANIGDIKKEVIARGNLYSVKVLEQKTVAADETTALGLGIHTGAKVYYCQLIHYENGLSLVLENRYINPMFVPEFIQQDFTQLTPTGYLLEKHGLSRMEQAIEAVACTKYNAELLEISEGEPCLYITRRTWDKHNIISVSSFIAPGIRYKYFFGRNYSN</sequence>
<evidence type="ECO:0000256" key="3">
    <source>
        <dbReference type="ARBA" id="ARBA00023163"/>
    </source>
</evidence>
<dbReference type="PROSITE" id="PS50949">
    <property type="entry name" value="HTH_GNTR"/>
    <property type="match status" value="1"/>
</dbReference>
<dbReference type="InterPro" id="IPR036388">
    <property type="entry name" value="WH-like_DNA-bd_sf"/>
</dbReference>
<reference evidence="5 6" key="1">
    <citation type="submission" date="2022-03" db="EMBL/GenBank/DDBJ databases">
        <title>Ignatzschineria rhizosphaerae HR5S32.</title>
        <authorList>
            <person name="Sun J.Q."/>
            <person name="Feng J.Y."/>
        </authorList>
    </citation>
    <scope>NUCLEOTIDE SEQUENCE [LARGE SCALE GENOMIC DNA]</scope>
    <source>
        <strain evidence="5 6">HR5S32</strain>
    </source>
</reference>
<dbReference type="PANTHER" id="PTHR44846:SF16">
    <property type="entry name" value="TRANSCRIPTIONAL REGULATOR PHNF-RELATED"/>
    <property type="match status" value="1"/>
</dbReference>
<dbReference type="Pfam" id="PF00392">
    <property type="entry name" value="GntR"/>
    <property type="match status" value="1"/>
</dbReference>
<dbReference type="SUPFAM" id="SSF64288">
    <property type="entry name" value="Chorismate lyase-like"/>
    <property type="match status" value="1"/>
</dbReference>
<dbReference type="EMBL" id="CP093379">
    <property type="protein sequence ID" value="UNM96526.1"/>
    <property type="molecule type" value="Genomic_DNA"/>
</dbReference>
<dbReference type="PANTHER" id="PTHR44846">
    <property type="entry name" value="MANNOSYL-D-GLYCERATE TRANSPORT/METABOLISM SYSTEM REPRESSOR MNGR-RELATED"/>
    <property type="match status" value="1"/>
</dbReference>
<keyword evidence="6" id="KW-1185">Reference proteome</keyword>
<name>A0ABY3X718_9GAMM</name>
<evidence type="ECO:0000259" key="4">
    <source>
        <dbReference type="PROSITE" id="PS50949"/>
    </source>
</evidence>
<gene>
    <name evidence="5" type="ORF">MMG00_01285</name>
</gene>
<dbReference type="InterPro" id="IPR000524">
    <property type="entry name" value="Tscrpt_reg_HTH_GntR"/>
</dbReference>
<evidence type="ECO:0000313" key="6">
    <source>
        <dbReference type="Proteomes" id="UP000829542"/>
    </source>
</evidence>
<dbReference type="SUPFAM" id="SSF46785">
    <property type="entry name" value="Winged helix' DNA-binding domain"/>
    <property type="match status" value="1"/>
</dbReference>
<dbReference type="InterPro" id="IPR036390">
    <property type="entry name" value="WH_DNA-bd_sf"/>
</dbReference>
<dbReference type="InterPro" id="IPR050679">
    <property type="entry name" value="Bact_HTH_transcr_reg"/>
</dbReference>
<dbReference type="InterPro" id="IPR011663">
    <property type="entry name" value="UTRA"/>
</dbReference>
<keyword evidence="3" id="KW-0804">Transcription</keyword>
<organism evidence="5 6">
    <name type="scientific">Ignatzschineria rhizosphaerae</name>
    <dbReference type="NCBI Taxonomy" id="2923279"/>
    <lineage>
        <taxon>Bacteria</taxon>
        <taxon>Pseudomonadati</taxon>
        <taxon>Pseudomonadota</taxon>
        <taxon>Gammaproteobacteria</taxon>
        <taxon>Cardiobacteriales</taxon>
        <taxon>Ignatzschineriaceae</taxon>
        <taxon>Ignatzschineria</taxon>
    </lineage>
</organism>
<feature type="domain" description="HTH gntR-type" evidence="4">
    <location>
        <begin position="3"/>
        <end position="71"/>
    </location>
</feature>
<keyword evidence="2" id="KW-0238">DNA-binding</keyword>
<dbReference type="SMART" id="SM00866">
    <property type="entry name" value="UTRA"/>
    <property type="match status" value="1"/>
</dbReference>
<dbReference type="SMART" id="SM00345">
    <property type="entry name" value="HTH_GNTR"/>
    <property type="match status" value="1"/>
</dbReference>